<accession>A0A067TQI9</accession>
<evidence type="ECO:0000313" key="2">
    <source>
        <dbReference type="Proteomes" id="UP000027222"/>
    </source>
</evidence>
<gene>
    <name evidence="1" type="ORF">GALMADRAFT_133853</name>
</gene>
<dbReference type="EMBL" id="KL142368">
    <property type="protein sequence ID" value="KDR84592.1"/>
    <property type="molecule type" value="Genomic_DNA"/>
</dbReference>
<protein>
    <submittedName>
        <fullName evidence="1">Uncharacterized protein</fullName>
    </submittedName>
</protein>
<dbReference type="AlphaFoldDB" id="A0A067TQI9"/>
<organism evidence="1 2">
    <name type="scientific">Galerina marginata (strain CBS 339.88)</name>
    <dbReference type="NCBI Taxonomy" id="685588"/>
    <lineage>
        <taxon>Eukaryota</taxon>
        <taxon>Fungi</taxon>
        <taxon>Dikarya</taxon>
        <taxon>Basidiomycota</taxon>
        <taxon>Agaricomycotina</taxon>
        <taxon>Agaricomycetes</taxon>
        <taxon>Agaricomycetidae</taxon>
        <taxon>Agaricales</taxon>
        <taxon>Agaricineae</taxon>
        <taxon>Strophariaceae</taxon>
        <taxon>Galerina</taxon>
    </lineage>
</organism>
<sequence length="140" mass="15671">MELGGPRFEAFSLKIAGPSVRNQLISATVLQSLPTLLYVPFNTVARMRTFQSSILSIPTTFSICTSSSFYLVGRMRNPNYRAFTTVAGTPSTARHHVDIESSPQVFQRTSDYFFRADLDDSSDPLQHFTLTETQELARPT</sequence>
<dbReference type="Proteomes" id="UP000027222">
    <property type="component" value="Unassembled WGS sequence"/>
</dbReference>
<reference evidence="2" key="1">
    <citation type="journal article" date="2014" name="Proc. Natl. Acad. Sci. U.S.A.">
        <title>Extensive sampling of basidiomycete genomes demonstrates inadequacy of the white-rot/brown-rot paradigm for wood decay fungi.</title>
        <authorList>
            <person name="Riley R."/>
            <person name="Salamov A.A."/>
            <person name="Brown D.W."/>
            <person name="Nagy L.G."/>
            <person name="Floudas D."/>
            <person name="Held B.W."/>
            <person name="Levasseur A."/>
            <person name="Lombard V."/>
            <person name="Morin E."/>
            <person name="Otillar R."/>
            <person name="Lindquist E.A."/>
            <person name="Sun H."/>
            <person name="LaButti K.M."/>
            <person name="Schmutz J."/>
            <person name="Jabbour D."/>
            <person name="Luo H."/>
            <person name="Baker S.E."/>
            <person name="Pisabarro A.G."/>
            <person name="Walton J.D."/>
            <person name="Blanchette R.A."/>
            <person name="Henrissat B."/>
            <person name="Martin F."/>
            <person name="Cullen D."/>
            <person name="Hibbett D.S."/>
            <person name="Grigoriev I.V."/>
        </authorList>
    </citation>
    <scope>NUCLEOTIDE SEQUENCE [LARGE SCALE GENOMIC DNA]</scope>
    <source>
        <strain evidence="2">CBS 339.88</strain>
    </source>
</reference>
<dbReference type="HOGENOM" id="CLU_1835311_0_0_1"/>
<evidence type="ECO:0000313" key="1">
    <source>
        <dbReference type="EMBL" id="KDR84592.1"/>
    </source>
</evidence>
<keyword evidence="2" id="KW-1185">Reference proteome</keyword>
<name>A0A067TQI9_GALM3</name>
<proteinExistence type="predicted"/>